<protein>
    <submittedName>
        <fullName evidence="2">DUF4035 domain-containing protein</fullName>
    </submittedName>
</protein>
<evidence type="ECO:0000259" key="1">
    <source>
        <dbReference type="Pfam" id="PF06223"/>
    </source>
</evidence>
<dbReference type="AlphaFoldDB" id="A0ABD4YH18"/>
<gene>
    <name evidence="2" type="ORF">N5C70_17860</name>
</gene>
<dbReference type="Pfam" id="PF06223">
    <property type="entry name" value="Phage_tail_T"/>
    <property type="match status" value="1"/>
</dbReference>
<feature type="domain" description="Minor tail T" evidence="1">
    <location>
        <begin position="23"/>
        <end position="92"/>
    </location>
</feature>
<evidence type="ECO:0000313" key="3">
    <source>
        <dbReference type="Proteomes" id="UP001160152"/>
    </source>
</evidence>
<proteinExistence type="predicted"/>
<comment type="caution">
    <text evidence="2">The sequence shown here is derived from an EMBL/GenBank/DDBJ whole genome shotgun (WGS) entry which is preliminary data.</text>
</comment>
<dbReference type="InterPro" id="IPR009350">
    <property type="entry name" value="Phage_tail_T"/>
</dbReference>
<organism evidence="2 3">
    <name type="scientific">Pseudomonas juntendi</name>
    <dbReference type="NCBI Taxonomy" id="2666183"/>
    <lineage>
        <taxon>Bacteria</taxon>
        <taxon>Pseudomonadati</taxon>
        <taxon>Pseudomonadota</taxon>
        <taxon>Gammaproteobacteria</taxon>
        <taxon>Pseudomonadales</taxon>
        <taxon>Pseudomonadaceae</taxon>
        <taxon>Pseudomonas</taxon>
    </lineage>
</organism>
<name>A0ABD4YH18_9PSED</name>
<reference evidence="2 3" key="1">
    <citation type="submission" date="2022-09" db="EMBL/GenBank/DDBJ databases">
        <title>Intensive care unit water sources are persistently colonized with multi-drug resistant bacteria and are the site of extensive horizontal gene transfer of antibiotic resistance genes.</title>
        <authorList>
            <person name="Diorio-Toth L."/>
        </authorList>
    </citation>
    <scope>NUCLEOTIDE SEQUENCE [LARGE SCALE GENOMIC DNA]</scope>
    <source>
        <strain evidence="2 3">GD03901</strain>
    </source>
</reference>
<evidence type="ECO:0000313" key="2">
    <source>
        <dbReference type="EMBL" id="MDH0758558.1"/>
    </source>
</evidence>
<dbReference type="Proteomes" id="UP001160152">
    <property type="component" value="Unassembled WGS sequence"/>
</dbReference>
<accession>A0ABD4YH18</accession>
<dbReference type="EMBL" id="JAOCBV010000001">
    <property type="protein sequence ID" value="MDH0758558.1"/>
    <property type="molecule type" value="Genomic_DNA"/>
</dbReference>
<sequence>MAFMLTLALRLGMTLQDLKQNMSAEELFLWQAYNEDSPLSDARGDIQAAIVAASTLQAQGAKVTPMDLLPQWKAEKPATEQALEEGEELFKAFLMAKSVES</sequence>
<dbReference type="RefSeq" id="WP_197886251.1">
    <property type="nucleotide sequence ID" value="NZ_BQIS01000082.1"/>
</dbReference>